<feature type="region of interest" description="Disordered" evidence="5">
    <location>
        <begin position="157"/>
        <end position="180"/>
    </location>
</feature>
<comment type="subcellular location">
    <subcellularLocation>
        <location evidence="1">Membrane</location>
    </subcellularLocation>
</comment>
<reference evidence="7" key="1">
    <citation type="submission" date="2018-03" db="EMBL/GenBank/DDBJ databases">
        <authorList>
            <person name="Guldener U."/>
        </authorList>
    </citation>
    <scope>NUCLEOTIDE SEQUENCE [LARGE SCALE GENOMIC DNA]</scope>
    <source>
        <strain evidence="7">ATCC34888</strain>
    </source>
</reference>
<proteinExistence type="predicted"/>
<keyword evidence="2 6" id="KW-0812">Transmembrane</keyword>
<dbReference type="GO" id="GO:0016020">
    <property type="term" value="C:membrane"/>
    <property type="evidence" value="ECO:0007669"/>
    <property type="project" value="UniProtKB-SubCell"/>
</dbReference>
<organism evidence="7 8">
    <name type="scientific">Pseudozyma antarctica</name>
    <name type="common">Yeast</name>
    <name type="synonym">Candida antarctica</name>
    <dbReference type="NCBI Taxonomy" id="84753"/>
    <lineage>
        <taxon>Eukaryota</taxon>
        <taxon>Fungi</taxon>
        <taxon>Dikarya</taxon>
        <taxon>Basidiomycota</taxon>
        <taxon>Ustilaginomycotina</taxon>
        <taxon>Ustilaginomycetes</taxon>
        <taxon>Ustilaginales</taxon>
        <taxon>Ustilaginaceae</taxon>
        <taxon>Moesziomyces</taxon>
    </lineage>
</organism>
<evidence type="ECO:0000313" key="8">
    <source>
        <dbReference type="Proteomes" id="UP000325008"/>
    </source>
</evidence>
<protein>
    <submittedName>
        <fullName evidence="7">Uncharacterized protein</fullName>
    </submittedName>
</protein>
<evidence type="ECO:0000313" key="7">
    <source>
        <dbReference type="EMBL" id="SPO43345.1"/>
    </source>
</evidence>
<name>A0A5C3FI01_PSEA2</name>
<evidence type="ECO:0000256" key="3">
    <source>
        <dbReference type="ARBA" id="ARBA00022989"/>
    </source>
</evidence>
<dbReference type="SMART" id="SM01396">
    <property type="entry name" value="BC10"/>
    <property type="match status" value="1"/>
</dbReference>
<comment type="caution">
    <text evidence="7">The sequence shown here is derived from an EMBL/GenBank/DDBJ whole genome shotgun (WGS) entry which is preliminary data.</text>
</comment>
<dbReference type="PANTHER" id="PTHR13259">
    <property type="entry name" value="BLADDER CANCER 10 KD PROTEIN HOMOLOG"/>
    <property type="match status" value="1"/>
</dbReference>
<evidence type="ECO:0000256" key="6">
    <source>
        <dbReference type="SAM" id="Phobius"/>
    </source>
</evidence>
<evidence type="ECO:0000256" key="5">
    <source>
        <dbReference type="SAM" id="MobiDB-lite"/>
    </source>
</evidence>
<dbReference type="AlphaFoldDB" id="A0A5C3FI01"/>
<feature type="transmembrane region" description="Helical" evidence="6">
    <location>
        <begin position="6"/>
        <end position="30"/>
    </location>
</feature>
<dbReference type="OrthoDB" id="5563033at2759"/>
<feature type="compositionally biased region" description="Polar residues" evidence="5">
    <location>
        <begin position="164"/>
        <end position="180"/>
    </location>
</feature>
<evidence type="ECO:0000256" key="4">
    <source>
        <dbReference type="ARBA" id="ARBA00023136"/>
    </source>
</evidence>
<keyword evidence="4 6" id="KW-0472">Membrane</keyword>
<dbReference type="EMBL" id="OOIQ01000002">
    <property type="protein sequence ID" value="SPO43345.1"/>
    <property type="molecule type" value="Genomic_DNA"/>
</dbReference>
<dbReference type="PANTHER" id="PTHR13259:SF1">
    <property type="entry name" value="BLADDER CANCER-ASSOCIATED PROTEIN"/>
    <property type="match status" value="1"/>
</dbReference>
<dbReference type="Proteomes" id="UP000325008">
    <property type="component" value="Unassembled WGS sequence"/>
</dbReference>
<evidence type="ECO:0000256" key="2">
    <source>
        <dbReference type="ARBA" id="ARBA00022692"/>
    </source>
</evidence>
<dbReference type="Pfam" id="PF06726">
    <property type="entry name" value="BC10"/>
    <property type="match status" value="1"/>
</dbReference>
<keyword evidence="8" id="KW-1185">Reference proteome</keyword>
<keyword evidence="3 6" id="KW-1133">Transmembrane helix</keyword>
<evidence type="ECO:0000256" key="1">
    <source>
        <dbReference type="ARBA" id="ARBA00004370"/>
    </source>
</evidence>
<accession>A0A5C3FI01</accession>
<sequence length="180" mass="19787">MYCLRWWIPLFLLPFPHASPLFLVLFLVSFALHSQPCIYCALILTGLFTTSSNWYGPTSTIVPAINAANHTAQPRASYGWIDLGLSGGNGFFNPLARPRASTPTPPANEDQVDDGLFRLAIPWSDLEWNVPKRFHVGPSKHQGLGFWIDLGPKLDSPAQPAMQAASTLSPTDTSSQHTEL</sequence>
<dbReference type="InterPro" id="IPR009598">
    <property type="entry name" value="BCALP"/>
</dbReference>
<gene>
    <name evidence="7" type="ORF">PSANT_01029</name>
</gene>